<evidence type="ECO:0000313" key="3">
    <source>
        <dbReference type="Proteomes" id="UP000233100"/>
    </source>
</evidence>
<feature type="region of interest" description="Disordered" evidence="1">
    <location>
        <begin position="1"/>
        <end position="23"/>
    </location>
</feature>
<accession>A0A2K5U4M2</accession>
<dbReference type="AlphaFoldDB" id="A0A2K5U4M2"/>
<proteinExistence type="predicted"/>
<dbReference type="VEuPathDB" id="HostDB:ENSMFAG00000034140"/>
<sequence>MPALWEAEASGSPKVRSSRPACPTWQNPVSTKKKTYKNISWVWWSVPVIPATQEAEAGESFNPRGRGCSEPRSHHCTPAWATEWDSVAKKKKFFFQVQDVTTEQKGLLNDGGFCYPMSIKGTETKYGLNRKNLGKRK</sequence>
<dbReference type="Proteomes" id="UP000233100">
    <property type="component" value="Chromosome 7"/>
</dbReference>
<name>A0A2K5U4M2_MACFA</name>
<dbReference type="Ensembl" id="ENSMFAT00000025936.2">
    <property type="protein sequence ID" value="ENSMFAP00000007247.2"/>
    <property type="gene ID" value="ENSMFAG00000063574.1"/>
</dbReference>
<keyword evidence="3" id="KW-1185">Reference proteome</keyword>
<reference evidence="2" key="2">
    <citation type="submission" date="2025-08" db="UniProtKB">
        <authorList>
            <consortium name="Ensembl"/>
        </authorList>
    </citation>
    <scope>IDENTIFICATION</scope>
</reference>
<evidence type="ECO:0000313" key="2">
    <source>
        <dbReference type="Ensembl" id="ENSMFAP00000007247.2"/>
    </source>
</evidence>
<reference evidence="2" key="3">
    <citation type="submission" date="2025-09" db="UniProtKB">
        <authorList>
            <consortium name="Ensembl"/>
        </authorList>
    </citation>
    <scope>IDENTIFICATION</scope>
</reference>
<dbReference type="GeneTree" id="ENSGT00940000163244"/>
<organism evidence="2 3">
    <name type="scientific">Macaca fascicularis</name>
    <name type="common">Crab-eating macaque</name>
    <name type="synonym">Cynomolgus monkey</name>
    <dbReference type="NCBI Taxonomy" id="9541"/>
    <lineage>
        <taxon>Eukaryota</taxon>
        <taxon>Metazoa</taxon>
        <taxon>Chordata</taxon>
        <taxon>Craniata</taxon>
        <taxon>Vertebrata</taxon>
        <taxon>Euteleostomi</taxon>
        <taxon>Mammalia</taxon>
        <taxon>Eutheria</taxon>
        <taxon>Euarchontoglires</taxon>
        <taxon>Primates</taxon>
        <taxon>Haplorrhini</taxon>
        <taxon>Catarrhini</taxon>
        <taxon>Cercopithecidae</taxon>
        <taxon>Cercopithecinae</taxon>
        <taxon>Macaca</taxon>
    </lineage>
</organism>
<evidence type="ECO:0000256" key="1">
    <source>
        <dbReference type="SAM" id="MobiDB-lite"/>
    </source>
</evidence>
<protein>
    <submittedName>
        <fullName evidence="2">Uncharacterized protein</fullName>
    </submittedName>
</protein>
<reference evidence="2 3" key="1">
    <citation type="submission" date="2013-03" db="EMBL/GenBank/DDBJ databases">
        <authorList>
            <person name="Warren W."/>
            <person name="Wilson R.K."/>
        </authorList>
    </citation>
    <scope>NUCLEOTIDE SEQUENCE</scope>
</reference>
<dbReference type="STRING" id="9541.ENSMFAP00000007247"/>